<accession>M0B980</accession>
<evidence type="ECO:0000313" key="1">
    <source>
        <dbReference type="EMBL" id="ELZ07451.1"/>
    </source>
</evidence>
<dbReference type="AlphaFoldDB" id="M0B980"/>
<protein>
    <submittedName>
        <fullName evidence="1">Uncharacterized protein</fullName>
    </submittedName>
</protein>
<dbReference type="Proteomes" id="UP000011591">
    <property type="component" value="Unassembled WGS sequence"/>
</dbReference>
<sequence length="71" mass="7489">MEPVTVVHTSVAGTVGQEGFNIACQPSEAKSGERRRMTEEGDQFGGGLTGSTTFFSLCAYRYLDGAPGDRG</sequence>
<organism evidence="1 2">
    <name type="scientific">Natrialba aegyptia DSM 13077</name>
    <dbReference type="NCBI Taxonomy" id="1227491"/>
    <lineage>
        <taxon>Archaea</taxon>
        <taxon>Methanobacteriati</taxon>
        <taxon>Methanobacteriota</taxon>
        <taxon>Stenosarchaea group</taxon>
        <taxon>Halobacteria</taxon>
        <taxon>Halobacteriales</taxon>
        <taxon>Natrialbaceae</taxon>
        <taxon>Natrialba</taxon>
    </lineage>
</organism>
<comment type="caution">
    <text evidence="1">The sequence shown here is derived from an EMBL/GenBank/DDBJ whole genome shotgun (WGS) entry which is preliminary data.</text>
</comment>
<proteinExistence type="predicted"/>
<dbReference type="EMBL" id="AOIP01000015">
    <property type="protein sequence ID" value="ELZ07451.1"/>
    <property type="molecule type" value="Genomic_DNA"/>
</dbReference>
<keyword evidence="2" id="KW-1185">Reference proteome</keyword>
<name>M0B980_9EURY</name>
<gene>
    <name evidence="1" type="ORF">C480_05326</name>
</gene>
<evidence type="ECO:0000313" key="2">
    <source>
        <dbReference type="Proteomes" id="UP000011591"/>
    </source>
</evidence>
<reference evidence="1 2" key="1">
    <citation type="journal article" date="2014" name="PLoS Genet.">
        <title>Phylogenetically driven sequencing of extremely halophilic archaea reveals strategies for static and dynamic osmo-response.</title>
        <authorList>
            <person name="Becker E.A."/>
            <person name="Seitzer P.M."/>
            <person name="Tritt A."/>
            <person name="Larsen D."/>
            <person name="Krusor M."/>
            <person name="Yao A.I."/>
            <person name="Wu D."/>
            <person name="Madern D."/>
            <person name="Eisen J.A."/>
            <person name="Darling A.E."/>
            <person name="Facciotti M.T."/>
        </authorList>
    </citation>
    <scope>NUCLEOTIDE SEQUENCE [LARGE SCALE GENOMIC DNA]</scope>
    <source>
        <strain evidence="1 2">DSM 13077</strain>
    </source>
</reference>